<dbReference type="AlphaFoldDB" id="A0A382LRL8"/>
<reference evidence="1" key="1">
    <citation type="submission" date="2018-05" db="EMBL/GenBank/DDBJ databases">
        <authorList>
            <person name="Lanie J.A."/>
            <person name="Ng W.-L."/>
            <person name="Kazmierczak K.M."/>
            <person name="Andrzejewski T.M."/>
            <person name="Davidsen T.M."/>
            <person name="Wayne K.J."/>
            <person name="Tettelin H."/>
            <person name="Glass J.I."/>
            <person name="Rusch D."/>
            <person name="Podicherti R."/>
            <person name="Tsui H.-C.T."/>
            <person name="Winkler M.E."/>
        </authorList>
    </citation>
    <scope>NUCLEOTIDE SEQUENCE</scope>
</reference>
<evidence type="ECO:0000313" key="1">
    <source>
        <dbReference type="EMBL" id="SVC39404.1"/>
    </source>
</evidence>
<proteinExistence type="predicted"/>
<dbReference type="InterPro" id="IPR011011">
    <property type="entry name" value="Znf_FYVE_PHD"/>
</dbReference>
<dbReference type="SUPFAM" id="SSF57903">
    <property type="entry name" value="FYVE/PHD zinc finger"/>
    <property type="match status" value="1"/>
</dbReference>
<feature type="non-terminal residue" evidence="1">
    <location>
        <position position="114"/>
    </location>
</feature>
<accession>A0A382LRL8</accession>
<sequence>MDWHFRSRSHHCDDCESAFEDKQPYHTILFRGMESLERRDICPGCWEQKHKTEPGAMGGYISHWQGVYEVPPPPPPEAIQKDNAETLLKKLIEQNDPGHTEACFILAVMLERKR</sequence>
<gene>
    <name evidence="1" type="ORF">METZ01_LOCUS292258</name>
</gene>
<name>A0A382LRL8_9ZZZZ</name>
<organism evidence="1">
    <name type="scientific">marine metagenome</name>
    <dbReference type="NCBI Taxonomy" id="408172"/>
    <lineage>
        <taxon>unclassified sequences</taxon>
        <taxon>metagenomes</taxon>
        <taxon>ecological metagenomes</taxon>
    </lineage>
</organism>
<dbReference type="EMBL" id="UINC01088833">
    <property type="protein sequence ID" value="SVC39404.1"/>
    <property type="molecule type" value="Genomic_DNA"/>
</dbReference>
<protein>
    <submittedName>
        <fullName evidence="1">Uncharacterized protein</fullName>
    </submittedName>
</protein>